<keyword evidence="3 6" id="KW-0812">Transmembrane</keyword>
<feature type="transmembrane region" description="Helical" evidence="6">
    <location>
        <begin position="494"/>
        <end position="518"/>
    </location>
</feature>
<evidence type="ECO:0000256" key="3">
    <source>
        <dbReference type="ARBA" id="ARBA00022692"/>
    </source>
</evidence>
<dbReference type="GO" id="GO:0005886">
    <property type="term" value="C:plasma membrane"/>
    <property type="evidence" value="ECO:0007669"/>
    <property type="project" value="UniProtKB-SubCell"/>
</dbReference>
<evidence type="ECO:0000256" key="1">
    <source>
        <dbReference type="ARBA" id="ARBA00004651"/>
    </source>
</evidence>
<dbReference type="EMBL" id="FNGO01000016">
    <property type="protein sequence ID" value="SDM08952.1"/>
    <property type="molecule type" value="Genomic_DNA"/>
</dbReference>
<evidence type="ECO:0000256" key="5">
    <source>
        <dbReference type="ARBA" id="ARBA00023136"/>
    </source>
</evidence>
<keyword evidence="5 6" id="KW-0472">Membrane</keyword>
<keyword evidence="4 6" id="KW-1133">Transmembrane helix</keyword>
<proteinExistence type="predicted"/>
<feature type="transmembrane region" description="Helical" evidence="6">
    <location>
        <begin position="53"/>
        <end position="75"/>
    </location>
</feature>
<evidence type="ECO:0000313" key="8">
    <source>
        <dbReference type="Proteomes" id="UP000199476"/>
    </source>
</evidence>
<dbReference type="CDD" id="cd13124">
    <property type="entry name" value="MATE_SpoVB_like"/>
    <property type="match status" value="1"/>
</dbReference>
<reference evidence="7 8" key="1">
    <citation type="submission" date="2016-10" db="EMBL/GenBank/DDBJ databases">
        <authorList>
            <person name="de Groot N.N."/>
        </authorList>
    </citation>
    <scope>NUCLEOTIDE SEQUENCE [LARGE SCALE GENOMIC DNA]</scope>
    <source>
        <strain evidence="7 8">SLAS-1</strain>
    </source>
</reference>
<keyword evidence="2" id="KW-1003">Cell membrane</keyword>
<feature type="transmembrane region" description="Helical" evidence="6">
    <location>
        <begin position="371"/>
        <end position="389"/>
    </location>
</feature>
<evidence type="ECO:0000256" key="4">
    <source>
        <dbReference type="ARBA" id="ARBA00022989"/>
    </source>
</evidence>
<evidence type="ECO:0000256" key="6">
    <source>
        <dbReference type="SAM" id="Phobius"/>
    </source>
</evidence>
<feature type="transmembrane region" description="Helical" evidence="6">
    <location>
        <begin position="459"/>
        <end position="482"/>
    </location>
</feature>
<evidence type="ECO:0000256" key="2">
    <source>
        <dbReference type="ARBA" id="ARBA00022475"/>
    </source>
</evidence>
<sequence length="561" mass="60326">MAVADDKAAGSFIKGAAILSAAGIISRFMGLGYRVILTRMIGAEGMGIYQMAYPLYTIMLVVSRSGIPVTMAKMIADRMARDENKDAYRVFTIARVMSVIIGAVFTLGMLVLAGPLIRILRLDPRAYYAILAIAPAIFLVSIMATYRGFFQGLQDMRPTAASQIVEQLIRTITMIGLAYYLLPLGLEFAAAGASFGAVTGAAAGLLLLFYIYFRRRGDIFEFFVESEEVVEDYQTGSILSEFARLGLPITFGALVRPLMNFVDWVFVPQRLQTAGFAMEEATTLYGLFTNVAMPLVNFPAIITVSLAASLVPAISEADALEDRELIAHRTHTALRFTLFLGLPSAVGLTVLAGPLSGVIFSEPEAASILRLLAWGVIFITLQQTTSAVLQGIGRTDLPARNLALGAAGNAVLNYLLTGLPLFNIHGAAAATVLGFFTAAALNIISVLRRVKNLQSLRTAVVYPALSSLLMGAAVLLLHGFMAETFVGRLPLAELVILLASVAAGAVIYSFLMLLSGALRYDDLILLPRVGENIAIFLGKRGVIDGYKKGEKLEEGKRSEDK</sequence>
<accession>A0A1G9QD07</accession>
<feature type="transmembrane region" description="Helical" evidence="6">
    <location>
        <begin position="96"/>
        <end position="120"/>
    </location>
</feature>
<dbReference type="PANTHER" id="PTHR30250:SF21">
    <property type="entry name" value="LIPID II FLIPPASE MURJ"/>
    <property type="match status" value="1"/>
</dbReference>
<dbReference type="InterPro" id="IPR024923">
    <property type="entry name" value="PG_synth_SpoVB"/>
</dbReference>
<feature type="transmembrane region" description="Helical" evidence="6">
    <location>
        <begin position="287"/>
        <end position="315"/>
    </location>
</feature>
<feature type="transmembrane region" description="Helical" evidence="6">
    <location>
        <begin position="126"/>
        <end position="146"/>
    </location>
</feature>
<feature type="transmembrane region" description="Helical" evidence="6">
    <location>
        <begin position="428"/>
        <end position="447"/>
    </location>
</feature>
<feature type="transmembrane region" description="Helical" evidence="6">
    <location>
        <begin position="12"/>
        <end position="33"/>
    </location>
</feature>
<dbReference type="Proteomes" id="UP000199476">
    <property type="component" value="Unassembled WGS sequence"/>
</dbReference>
<dbReference type="PIRSF" id="PIRSF038958">
    <property type="entry name" value="PG_synth_SpoVB"/>
    <property type="match status" value="1"/>
</dbReference>
<comment type="subcellular location">
    <subcellularLocation>
        <location evidence="1">Cell membrane</location>
        <topology evidence="1">Multi-pass membrane protein</topology>
    </subcellularLocation>
</comment>
<dbReference type="PANTHER" id="PTHR30250">
    <property type="entry name" value="PST FAMILY PREDICTED COLANIC ACID TRANSPORTER"/>
    <property type="match status" value="1"/>
</dbReference>
<protein>
    <submittedName>
        <fullName evidence="7">Stage V sporulation protein B</fullName>
    </submittedName>
</protein>
<keyword evidence="8" id="KW-1185">Reference proteome</keyword>
<dbReference type="AlphaFoldDB" id="A0A1G9QD07"/>
<organism evidence="7 8">
    <name type="scientific">Halarsenatibacter silvermanii</name>
    <dbReference type="NCBI Taxonomy" id="321763"/>
    <lineage>
        <taxon>Bacteria</taxon>
        <taxon>Bacillati</taxon>
        <taxon>Bacillota</taxon>
        <taxon>Clostridia</taxon>
        <taxon>Halanaerobiales</taxon>
        <taxon>Halarsenatibacteraceae</taxon>
        <taxon>Halarsenatibacter</taxon>
    </lineage>
</organism>
<dbReference type="Pfam" id="PF01943">
    <property type="entry name" value="Polysacc_synt"/>
    <property type="match status" value="1"/>
</dbReference>
<gene>
    <name evidence="7" type="ORF">SAMN04488692_11640</name>
</gene>
<dbReference type="STRING" id="321763.SAMN04488692_11640"/>
<feature type="transmembrane region" description="Helical" evidence="6">
    <location>
        <begin position="336"/>
        <end position="359"/>
    </location>
</feature>
<name>A0A1G9QD07_9FIRM</name>
<dbReference type="InterPro" id="IPR050833">
    <property type="entry name" value="Poly_Biosynth_Transport"/>
</dbReference>
<dbReference type="InterPro" id="IPR002797">
    <property type="entry name" value="Polysacc_synth"/>
</dbReference>
<evidence type="ECO:0000313" key="7">
    <source>
        <dbReference type="EMBL" id="SDM08952.1"/>
    </source>
</evidence>
<feature type="transmembrane region" description="Helical" evidence="6">
    <location>
        <begin position="188"/>
        <end position="213"/>
    </location>
</feature>